<proteinExistence type="predicted"/>
<evidence type="ECO:0000256" key="6">
    <source>
        <dbReference type="PROSITE-ProRule" id="PRU00560"/>
    </source>
</evidence>
<dbReference type="GO" id="GO:0000725">
    <property type="term" value="P:recombinational repair"/>
    <property type="evidence" value="ECO:0007669"/>
    <property type="project" value="TreeGrafter"/>
</dbReference>
<dbReference type="PROSITE" id="PS51198">
    <property type="entry name" value="UVRD_HELICASE_ATP_BIND"/>
    <property type="match status" value="1"/>
</dbReference>
<evidence type="ECO:0000313" key="9">
    <source>
        <dbReference type="Proteomes" id="UP000244189"/>
    </source>
</evidence>
<sequence length="616" mass="69791">MMLKRIETEADKKVRACLDEKRSFALIAGAGSGKTSSLIDALARIRETDGARLRRDGQRVACITYTKRATEVIRTRLGFDELYLVSTLHSFLWGQLAGFQEDIRRVLIEDRLPAQIAKAGEKVTKAGGHTQEGQRQQAKIIRFQAELKDLQLVPRFTYEDSEFSNYAKGELGHPDIIEIGSYLLRTNRVFRRITALRFPYIFVDEAQDTFKGIVEGLNLVCAGEGLPLVGYFGDPWQQIYDGRAGDFAPPPGGETITKTENFRCSVSVIAFLNAFRKDVEQYPAGDNKKRQGRVAVRLVRAEKGLGKRNTYTEEQVGRALEHMDNALSAWGWKDRDDVMKLLLARQMIARRLGFSALNDLFNDGRMASSRATDAFEEGSHFLLTPFLSTICPLLRAKEEGQPHRVNEVLRRESPAFATDGENANRSLRQMLEASKAAIDDLHKHWTTQTVGEILRHSAKTRLINVSDRLREHLAREPRAEVYDETLHAQEKGDWLADAFFAMKPDTIAPYTKYILENSAFSTQHGVKGEEYDRVLVLYDDTEAKWNVYNFNKMLTPDTCGVPTDGQLDKSRKLAYVSFSRAEDELGIILFTPNPERAKAEMMSRFAMREEQISIDS</sequence>
<keyword evidence="3 6" id="KW-0347">Helicase</keyword>
<name>A0A2T5GH16_9SPHN</name>
<dbReference type="Gene3D" id="3.40.50.300">
    <property type="entry name" value="P-loop containing nucleotide triphosphate hydrolases"/>
    <property type="match status" value="2"/>
</dbReference>
<evidence type="ECO:0000256" key="1">
    <source>
        <dbReference type="ARBA" id="ARBA00022741"/>
    </source>
</evidence>
<dbReference type="RefSeq" id="WP_208631440.1">
    <property type="nucleotide sequence ID" value="NZ_QAOG01000007.1"/>
</dbReference>
<evidence type="ECO:0000256" key="5">
    <source>
        <dbReference type="ARBA" id="ARBA00034923"/>
    </source>
</evidence>
<evidence type="ECO:0000259" key="7">
    <source>
        <dbReference type="PROSITE" id="PS51198"/>
    </source>
</evidence>
<evidence type="ECO:0000256" key="2">
    <source>
        <dbReference type="ARBA" id="ARBA00022801"/>
    </source>
</evidence>
<dbReference type="EMBL" id="QAOG01000007">
    <property type="protein sequence ID" value="PTQ58607.1"/>
    <property type="molecule type" value="Genomic_DNA"/>
</dbReference>
<dbReference type="InterPro" id="IPR014016">
    <property type="entry name" value="UvrD-like_ATP-bd"/>
</dbReference>
<organism evidence="8 9">
    <name type="scientific">Sphingomonas aurantiaca</name>
    <dbReference type="NCBI Taxonomy" id="185949"/>
    <lineage>
        <taxon>Bacteria</taxon>
        <taxon>Pseudomonadati</taxon>
        <taxon>Pseudomonadota</taxon>
        <taxon>Alphaproteobacteria</taxon>
        <taxon>Sphingomonadales</taxon>
        <taxon>Sphingomonadaceae</taxon>
        <taxon>Sphingomonas</taxon>
    </lineage>
</organism>
<dbReference type="GO" id="GO:0005524">
    <property type="term" value="F:ATP binding"/>
    <property type="evidence" value="ECO:0007669"/>
    <property type="project" value="UniProtKB-UniRule"/>
</dbReference>
<reference evidence="8 9" key="1">
    <citation type="submission" date="2018-04" db="EMBL/GenBank/DDBJ databases">
        <title>Genomic Encyclopedia of Type Strains, Phase III (KMG-III): the genomes of soil and plant-associated and newly described type strains.</title>
        <authorList>
            <person name="Whitman W."/>
        </authorList>
    </citation>
    <scope>NUCLEOTIDE SEQUENCE [LARGE SCALE GENOMIC DNA]</scope>
    <source>
        <strain evidence="8 9">MA101b</strain>
    </source>
</reference>
<dbReference type="SUPFAM" id="SSF52540">
    <property type="entry name" value="P-loop containing nucleoside triphosphate hydrolases"/>
    <property type="match status" value="1"/>
</dbReference>
<dbReference type="Proteomes" id="UP000244189">
    <property type="component" value="Unassembled WGS sequence"/>
</dbReference>
<evidence type="ECO:0000313" key="8">
    <source>
        <dbReference type="EMBL" id="PTQ58607.1"/>
    </source>
</evidence>
<gene>
    <name evidence="8" type="ORF">C8J26_3474</name>
</gene>
<keyword evidence="9" id="KW-1185">Reference proteome</keyword>
<evidence type="ECO:0000256" key="4">
    <source>
        <dbReference type="ARBA" id="ARBA00022840"/>
    </source>
</evidence>
<dbReference type="GO" id="GO:0003677">
    <property type="term" value="F:DNA binding"/>
    <property type="evidence" value="ECO:0007669"/>
    <property type="project" value="InterPro"/>
</dbReference>
<dbReference type="GO" id="GO:0043138">
    <property type="term" value="F:3'-5' DNA helicase activity"/>
    <property type="evidence" value="ECO:0007669"/>
    <property type="project" value="TreeGrafter"/>
</dbReference>
<comment type="caution">
    <text evidence="8">The sequence shown here is derived from an EMBL/GenBank/DDBJ whole genome shotgun (WGS) entry which is preliminary data.</text>
</comment>
<dbReference type="PANTHER" id="PTHR11070">
    <property type="entry name" value="UVRD / RECB / PCRA DNA HELICASE FAMILY MEMBER"/>
    <property type="match status" value="1"/>
</dbReference>
<protein>
    <recommendedName>
        <fullName evidence="5">DNA 3'-5' helicase II</fullName>
    </recommendedName>
</protein>
<evidence type="ECO:0000256" key="3">
    <source>
        <dbReference type="ARBA" id="ARBA00022806"/>
    </source>
</evidence>
<accession>A0A2T5GH16</accession>
<feature type="domain" description="UvrD-like helicase ATP-binding" evidence="7">
    <location>
        <begin position="7"/>
        <end position="278"/>
    </location>
</feature>
<keyword evidence="2 6" id="KW-0378">Hydrolase</keyword>
<dbReference type="InterPro" id="IPR000212">
    <property type="entry name" value="DNA_helicase_UvrD/REP"/>
</dbReference>
<dbReference type="GO" id="GO:0016787">
    <property type="term" value="F:hydrolase activity"/>
    <property type="evidence" value="ECO:0007669"/>
    <property type="project" value="UniProtKB-UniRule"/>
</dbReference>
<keyword evidence="4 6" id="KW-0067">ATP-binding</keyword>
<dbReference type="Pfam" id="PF00580">
    <property type="entry name" value="UvrD-helicase"/>
    <property type="match status" value="1"/>
</dbReference>
<dbReference type="AlphaFoldDB" id="A0A2T5GH16"/>
<keyword evidence="1 6" id="KW-0547">Nucleotide-binding</keyword>
<feature type="binding site" evidence="6">
    <location>
        <begin position="28"/>
        <end position="35"/>
    </location>
    <ligand>
        <name>ATP</name>
        <dbReference type="ChEBI" id="CHEBI:30616"/>
    </ligand>
</feature>
<dbReference type="InterPro" id="IPR027417">
    <property type="entry name" value="P-loop_NTPase"/>
</dbReference>
<dbReference type="PANTHER" id="PTHR11070:SF2">
    <property type="entry name" value="ATP-DEPENDENT DNA HELICASE SRS2"/>
    <property type="match status" value="1"/>
</dbReference>